<dbReference type="InterPro" id="IPR011050">
    <property type="entry name" value="Pectin_lyase_fold/virulence"/>
</dbReference>
<organism evidence="5 6">
    <name type="scientific">Roseateles puraquae</name>
    <dbReference type="NCBI Taxonomy" id="431059"/>
    <lineage>
        <taxon>Bacteria</taxon>
        <taxon>Pseudomonadati</taxon>
        <taxon>Pseudomonadota</taxon>
        <taxon>Betaproteobacteria</taxon>
        <taxon>Burkholderiales</taxon>
        <taxon>Sphaerotilaceae</taxon>
        <taxon>Roseateles</taxon>
    </lineage>
</organism>
<keyword evidence="6" id="KW-1185">Reference proteome</keyword>
<accession>A0A254NHU2</accession>
<dbReference type="Gene3D" id="2.160.20.10">
    <property type="entry name" value="Single-stranded right-handed beta-helix, Pectin lyase-like"/>
    <property type="match status" value="1"/>
</dbReference>
<dbReference type="SUPFAM" id="SSF51126">
    <property type="entry name" value="Pectin lyase-like"/>
    <property type="match status" value="1"/>
</dbReference>
<dbReference type="OrthoDB" id="8737820at2"/>
<sequence length="450" mass="47897">MTISAHLRRRGLLAAGGSLGLAAWAPALAQAGDRPAERPLGIVTRGWTSTQGGRGGRLLKVTTLAASGPGSLQAALAASGPRVIVFEVGGVIDMGGQPLKITEPFVTVAGQTAPDPGITVIKAETTIATHDVILQHLSFRPGEFGRPKKSGGDQDGISTVGGAHDVIVDHCSFSWATDENLSASGPRFQGKTVEQWREATSHRITYSHNLIYEGLSNSVHAKGEHSKGSLIHDNTTGVLLYANLYISNRQRNALFKGGAQGAMVNNHIFNPGDRAVHYNLLANEWEAQPYQVGRLALVGNSLRHGPSTVAGTPFFMLLGQGDLELYLADNLAQDAHGAPVPLLGRHATTTAKLIVAAQPELPPQLPPLRPAAVLSRELPVFVGARPWARDPLDARVLAEMARGAGRIIDSEVENPLGYPRHAPRQRAFQPDDWHLDDMSPKAGWPALPAT</sequence>
<evidence type="ECO:0000313" key="5">
    <source>
        <dbReference type="EMBL" id="OWR05707.1"/>
    </source>
</evidence>
<keyword evidence="4" id="KW-0732">Signal</keyword>
<evidence type="ECO:0000256" key="3">
    <source>
        <dbReference type="SAM" id="MobiDB-lite"/>
    </source>
</evidence>
<protein>
    <submittedName>
        <fullName evidence="5">Pectate lyase</fullName>
    </submittedName>
</protein>
<evidence type="ECO:0000313" key="6">
    <source>
        <dbReference type="Proteomes" id="UP000197446"/>
    </source>
</evidence>
<evidence type="ECO:0000256" key="2">
    <source>
        <dbReference type="ARBA" id="ARBA00023180"/>
    </source>
</evidence>
<feature type="compositionally biased region" description="Basic and acidic residues" evidence="3">
    <location>
        <begin position="430"/>
        <end position="439"/>
    </location>
</feature>
<dbReference type="InterPro" id="IPR012334">
    <property type="entry name" value="Pectin_lyas_fold"/>
</dbReference>
<dbReference type="RefSeq" id="WP_088481914.1">
    <property type="nucleotide sequence ID" value="NZ_NISI01000001.1"/>
</dbReference>
<proteinExistence type="predicted"/>
<keyword evidence="2" id="KW-0325">Glycoprotein</keyword>
<dbReference type="GO" id="GO:0046872">
    <property type="term" value="F:metal ion binding"/>
    <property type="evidence" value="ECO:0007669"/>
    <property type="project" value="UniProtKB-KW"/>
</dbReference>
<comment type="caution">
    <text evidence="5">The sequence shown here is derived from an EMBL/GenBank/DDBJ whole genome shotgun (WGS) entry which is preliminary data.</text>
</comment>
<dbReference type="Proteomes" id="UP000197446">
    <property type="component" value="Unassembled WGS sequence"/>
</dbReference>
<dbReference type="InterPro" id="IPR006311">
    <property type="entry name" value="TAT_signal"/>
</dbReference>
<name>A0A254NHU2_9BURK</name>
<dbReference type="GO" id="GO:0016829">
    <property type="term" value="F:lyase activity"/>
    <property type="evidence" value="ECO:0007669"/>
    <property type="project" value="UniProtKB-KW"/>
</dbReference>
<feature type="chain" id="PRO_5012761560" evidence="4">
    <location>
        <begin position="30"/>
        <end position="450"/>
    </location>
</feature>
<dbReference type="AlphaFoldDB" id="A0A254NHU2"/>
<feature type="signal peptide" evidence="4">
    <location>
        <begin position="1"/>
        <end position="29"/>
    </location>
</feature>
<dbReference type="PANTHER" id="PTHR42970:SF1">
    <property type="entry name" value="PECTATE LYASE C-RELATED"/>
    <property type="match status" value="1"/>
</dbReference>
<evidence type="ECO:0000256" key="1">
    <source>
        <dbReference type="ARBA" id="ARBA00022723"/>
    </source>
</evidence>
<dbReference type="EMBL" id="NISI01000001">
    <property type="protein sequence ID" value="OWR05707.1"/>
    <property type="molecule type" value="Genomic_DNA"/>
</dbReference>
<keyword evidence="1" id="KW-0479">Metal-binding</keyword>
<keyword evidence="5" id="KW-0456">Lyase</keyword>
<evidence type="ECO:0000256" key="4">
    <source>
        <dbReference type="SAM" id="SignalP"/>
    </source>
</evidence>
<reference evidence="5 6" key="1">
    <citation type="journal article" date="2007" name="Int. J. Syst. Evol. Microbiol.">
        <title>Description of Pelomonas aquatica sp. nov. and Pelomonas puraquae sp. nov., isolated from industrial and haemodialysis water.</title>
        <authorList>
            <person name="Gomila M."/>
            <person name="Bowien B."/>
            <person name="Falsen E."/>
            <person name="Moore E.R."/>
            <person name="Lalucat J."/>
        </authorList>
    </citation>
    <scope>NUCLEOTIDE SEQUENCE [LARGE SCALE GENOMIC DNA]</scope>
    <source>
        <strain evidence="5 6">CCUG 52769</strain>
    </source>
</reference>
<dbReference type="PROSITE" id="PS51318">
    <property type="entry name" value="TAT"/>
    <property type="match status" value="1"/>
</dbReference>
<dbReference type="InterPro" id="IPR052063">
    <property type="entry name" value="Polysaccharide_Lyase_1"/>
</dbReference>
<feature type="region of interest" description="Disordered" evidence="3">
    <location>
        <begin position="430"/>
        <end position="450"/>
    </location>
</feature>
<dbReference type="PANTHER" id="PTHR42970">
    <property type="entry name" value="PECTATE LYASE C-RELATED"/>
    <property type="match status" value="1"/>
</dbReference>
<gene>
    <name evidence="5" type="ORF">CDO81_04455</name>
</gene>